<dbReference type="GO" id="GO:0008519">
    <property type="term" value="F:ammonium channel activity"/>
    <property type="evidence" value="ECO:0007669"/>
    <property type="project" value="InterPro"/>
</dbReference>
<comment type="similarity">
    <text evidence="2 8">Belongs to the ammonia transporter channel (TC 1.A.11.2) family.</text>
</comment>
<evidence type="ECO:0000256" key="1">
    <source>
        <dbReference type="ARBA" id="ARBA00004141"/>
    </source>
</evidence>
<feature type="transmembrane region" description="Helical" evidence="8">
    <location>
        <begin position="183"/>
        <end position="212"/>
    </location>
</feature>
<protein>
    <recommendedName>
        <fullName evidence="8">Ammonium transporter</fullName>
    </recommendedName>
</protein>
<dbReference type="Proteomes" id="UP000198287">
    <property type="component" value="Unassembled WGS sequence"/>
</dbReference>
<feature type="transmembrane region" description="Helical" evidence="8">
    <location>
        <begin position="284"/>
        <end position="301"/>
    </location>
</feature>
<evidence type="ECO:0000256" key="4">
    <source>
        <dbReference type="ARBA" id="ARBA00022692"/>
    </source>
</evidence>
<comment type="subcellular location">
    <subcellularLocation>
        <location evidence="8">Cell membrane</location>
        <topology evidence="8">Multi-pass membrane protein</topology>
    </subcellularLocation>
    <subcellularLocation>
        <location evidence="1">Membrane</location>
        <topology evidence="1">Multi-pass membrane protein</topology>
    </subcellularLocation>
</comment>
<feature type="transmembrane region" description="Helical" evidence="8">
    <location>
        <begin position="158"/>
        <end position="177"/>
    </location>
</feature>
<keyword evidence="7 8" id="KW-0924">Ammonia transport</keyword>
<dbReference type="GO" id="GO:0005886">
    <property type="term" value="C:plasma membrane"/>
    <property type="evidence" value="ECO:0007669"/>
    <property type="project" value="UniProtKB-SubCell"/>
</dbReference>
<evidence type="ECO:0000256" key="8">
    <source>
        <dbReference type="RuleBase" id="RU362002"/>
    </source>
</evidence>
<gene>
    <name evidence="10" type="ORF">Fcan01_10345</name>
</gene>
<evidence type="ECO:0000256" key="2">
    <source>
        <dbReference type="ARBA" id="ARBA00005887"/>
    </source>
</evidence>
<dbReference type="NCBIfam" id="TIGR00836">
    <property type="entry name" value="amt"/>
    <property type="match status" value="1"/>
</dbReference>
<accession>A0A226ED75</accession>
<feature type="transmembrane region" description="Helical" evidence="8">
    <location>
        <begin position="256"/>
        <end position="277"/>
    </location>
</feature>
<feature type="transmembrane region" description="Helical" evidence="8">
    <location>
        <begin position="67"/>
        <end position="88"/>
    </location>
</feature>
<evidence type="ECO:0000313" key="11">
    <source>
        <dbReference type="Proteomes" id="UP000198287"/>
    </source>
</evidence>
<feature type="transmembrane region" description="Helical" evidence="8">
    <location>
        <begin position="37"/>
        <end position="60"/>
    </location>
</feature>
<dbReference type="PANTHER" id="PTHR43029:SF10">
    <property type="entry name" value="AMMONIUM TRANSPORTER MEP2"/>
    <property type="match status" value="1"/>
</dbReference>
<organism evidence="10 11">
    <name type="scientific">Folsomia candida</name>
    <name type="common">Springtail</name>
    <dbReference type="NCBI Taxonomy" id="158441"/>
    <lineage>
        <taxon>Eukaryota</taxon>
        <taxon>Metazoa</taxon>
        <taxon>Ecdysozoa</taxon>
        <taxon>Arthropoda</taxon>
        <taxon>Hexapoda</taxon>
        <taxon>Collembola</taxon>
        <taxon>Entomobryomorpha</taxon>
        <taxon>Isotomoidea</taxon>
        <taxon>Isotomidae</taxon>
        <taxon>Proisotominae</taxon>
        <taxon>Folsomia</taxon>
    </lineage>
</organism>
<dbReference type="PANTHER" id="PTHR43029">
    <property type="entry name" value="AMMONIUM TRANSPORTER MEP2"/>
    <property type="match status" value="1"/>
</dbReference>
<keyword evidence="11" id="KW-1185">Reference proteome</keyword>
<keyword evidence="4 8" id="KW-0812">Transmembrane</keyword>
<reference evidence="10 11" key="1">
    <citation type="submission" date="2015-12" db="EMBL/GenBank/DDBJ databases">
        <title>The genome of Folsomia candida.</title>
        <authorList>
            <person name="Faddeeva A."/>
            <person name="Derks M.F."/>
            <person name="Anvar Y."/>
            <person name="Smit S."/>
            <person name="Van Straalen N."/>
            <person name="Roelofs D."/>
        </authorList>
    </citation>
    <scope>NUCLEOTIDE SEQUENCE [LARGE SCALE GENOMIC DNA]</scope>
    <source>
        <strain evidence="10 11">VU population</strain>
        <tissue evidence="10">Whole body</tissue>
    </source>
</reference>
<name>A0A226ED75_FOLCA</name>
<comment type="caution">
    <text evidence="10">The sequence shown here is derived from an EMBL/GenBank/DDBJ whole genome shotgun (WGS) entry which is preliminary data.</text>
</comment>
<keyword evidence="6 8" id="KW-0472">Membrane</keyword>
<evidence type="ECO:0000256" key="7">
    <source>
        <dbReference type="ARBA" id="ARBA00023177"/>
    </source>
</evidence>
<feature type="transmembrane region" description="Helical" evidence="8">
    <location>
        <begin position="340"/>
        <end position="361"/>
    </location>
</feature>
<sequence length="477" mass="51428">MEEIFRLENDTDWIENVTIRLKEDDEVVAYTYAPGDAAWTLVSTAMVWLMVPGVGFLYCGMARSKSALSLLSLCLWSTAIVSVQWFLFGYSLSFSNKGNEIIGHFDKAFLMGVADAPSEANPRIPEILFCIYQGMFAAITPALVIGSTAERGRFLPTILFMFLWTTLVYDFICYWVWGPNGWYFVLGGLDFAGGLPVHLASGVSAAVYAWLLEEREDHIKDAKPHNIVQVILGTSLIWFGYFGFNGGSAMGANTRAAIVVCNTNISACVGAVTWALMDYARDKKFSSLSFCFGAISGLVTVTPASGFILPAASLAFGFLGAVGCRAAVQLKKLVSVDDALDVLAIHGVGGGLGTILCGIFAQNDITGLDGMSAIPGGWLDGIEARWIQIVYQLAGCGAATVWSVFVTFAILFVMNKIPGLKLRVNSHTAGAGIDSMQMGEKAYEYDPVPTHAPEHSGARRGSIAAALHHIKRMTVND</sequence>
<dbReference type="SUPFAM" id="SSF111352">
    <property type="entry name" value="Ammonium transporter"/>
    <property type="match status" value="1"/>
</dbReference>
<feature type="transmembrane region" description="Helical" evidence="8">
    <location>
        <begin position="224"/>
        <end position="244"/>
    </location>
</feature>
<dbReference type="InterPro" id="IPR024041">
    <property type="entry name" value="NH4_transpt_AmtB-like_dom"/>
</dbReference>
<dbReference type="InterPro" id="IPR001905">
    <property type="entry name" value="Ammonium_transpt"/>
</dbReference>
<evidence type="ECO:0000256" key="3">
    <source>
        <dbReference type="ARBA" id="ARBA00022448"/>
    </source>
</evidence>
<evidence type="ECO:0000259" key="9">
    <source>
        <dbReference type="Pfam" id="PF00909"/>
    </source>
</evidence>
<feature type="transmembrane region" description="Helical" evidence="8">
    <location>
        <begin position="126"/>
        <end position="146"/>
    </location>
</feature>
<keyword evidence="5 8" id="KW-1133">Transmembrane helix</keyword>
<feature type="transmembrane region" description="Helical" evidence="8">
    <location>
        <begin position="307"/>
        <end position="328"/>
    </location>
</feature>
<dbReference type="OMA" id="GFPTTPM"/>
<evidence type="ECO:0000313" key="10">
    <source>
        <dbReference type="EMBL" id="OXA54731.1"/>
    </source>
</evidence>
<dbReference type="EMBL" id="LNIX01000005">
    <property type="protein sequence ID" value="OXA54731.1"/>
    <property type="molecule type" value="Genomic_DNA"/>
</dbReference>
<dbReference type="InterPro" id="IPR029020">
    <property type="entry name" value="Ammonium/urea_transptr"/>
</dbReference>
<proteinExistence type="inferred from homology"/>
<evidence type="ECO:0000256" key="6">
    <source>
        <dbReference type="ARBA" id="ARBA00023136"/>
    </source>
</evidence>
<feature type="domain" description="Ammonium transporter AmtB-like" evidence="9">
    <location>
        <begin position="38"/>
        <end position="443"/>
    </location>
</feature>
<evidence type="ECO:0000256" key="5">
    <source>
        <dbReference type="ARBA" id="ARBA00022989"/>
    </source>
</evidence>
<dbReference type="Gene3D" id="1.10.3430.10">
    <property type="entry name" value="Ammonium transporter AmtB like domains"/>
    <property type="match status" value="1"/>
</dbReference>
<keyword evidence="3 8" id="KW-0813">Transport</keyword>
<dbReference type="AlphaFoldDB" id="A0A226ED75"/>
<dbReference type="OrthoDB" id="534912at2759"/>
<feature type="transmembrane region" description="Helical" evidence="8">
    <location>
        <begin position="389"/>
        <end position="413"/>
    </location>
</feature>
<dbReference type="Pfam" id="PF00909">
    <property type="entry name" value="Ammonium_transp"/>
    <property type="match status" value="1"/>
</dbReference>